<dbReference type="InterPro" id="IPR008942">
    <property type="entry name" value="ENTH_VHS"/>
</dbReference>
<dbReference type="AlphaFoldDB" id="A0A059F0P7"/>
<evidence type="ECO:0000259" key="1">
    <source>
        <dbReference type="PROSITE" id="PS51391"/>
    </source>
</evidence>
<organism evidence="2 3">
    <name type="scientific">Anncaliia algerae PRA339</name>
    <dbReference type="NCBI Taxonomy" id="1288291"/>
    <lineage>
        <taxon>Eukaryota</taxon>
        <taxon>Fungi</taxon>
        <taxon>Fungi incertae sedis</taxon>
        <taxon>Microsporidia</taxon>
        <taxon>Tubulinosematoidea</taxon>
        <taxon>Tubulinosematidae</taxon>
        <taxon>Anncaliia</taxon>
    </lineage>
</organism>
<dbReference type="VEuPathDB" id="MicrosporidiaDB:H312_01849"/>
<dbReference type="Gene3D" id="1.25.40.90">
    <property type="match status" value="1"/>
</dbReference>
<dbReference type="OrthoDB" id="10069473at2759"/>
<keyword evidence="3" id="KW-1185">Reference proteome</keyword>
<reference evidence="2 3" key="2">
    <citation type="submission" date="2014-03" db="EMBL/GenBank/DDBJ databases">
        <title>The Genome Sequence of Anncaliia algerae insect isolate PRA339.</title>
        <authorList>
            <consortium name="The Broad Institute Genome Sequencing Platform"/>
            <consortium name="The Broad Institute Genome Sequencing Center for Infectious Disease"/>
            <person name="Cuomo C."/>
            <person name="Becnel J."/>
            <person name="Sanscrainte N."/>
            <person name="Walker B."/>
            <person name="Young S.K."/>
            <person name="Zeng Q."/>
            <person name="Gargeya S."/>
            <person name="Fitzgerald M."/>
            <person name="Haas B."/>
            <person name="Abouelleil A."/>
            <person name="Alvarado L."/>
            <person name="Arachchi H.M."/>
            <person name="Berlin A.M."/>
            <person name="Chapman S.B."/>
            <person name="Dewar J."/>
            <person name="Goldberg J."/>
            <person name="Griggs A."/>
            <person name="Gujja S."/>
            <person name="Hansen M."/>
            <person name="Howarth C."/>
            <person name="Imamovic A."/>
            <person name="Larimer J."/>
            <person name="McCowan C."/>
            <person name="Murphy C."/>
            <person name="Neiman D."/>
            <person name="Pearson M."/>
            <person name="Priest M."/>
            <person name="Roberts A."/>
            <person name="Saif S."/>
            <person name="Shea T."/>
            <person name="Sisk P."/>
            <person name="Sykes S."/>
            <person name="Wortman J."/>
            <person name="Nusbaum C."/>
            <person name="Birren B."/>
        </authorList>
    </citation>
    <scope>NUCLEOTIDE SEQUENCE [LARGE SCALE GENOMIC DNA]</scope>
    <source>
        <strain evidence="2 3">PRA339</strain>
    </source>
</reference>
<dbReference type="STRING" id="1288291.A0A059F0P7"/>
<evidence type="ECO:0000313" key="2">
    <source>
        <dbReference type="EMBL" id="KCZ80750.1"/>
    </source>
</evidence>
<reference evidence="3" key="1">
    <citation type="submission" date="2013-02" db="EMBL/GenBank/DDBJ databases">
        <authorList>
            <consortium name="The Broad Institute Genome Sequencing Platform"/>
            <person name="Cuomo C."/>
            <person name="Becnel J."/>
            <person name="Sanscrainte N."/>
            <person name="Walker B."/>
            <person name="Young S.K."/>
            <person name="Zeng Q."/>
            <person name="Gargeya S."/>
            <person name="Fitzgerald M."/>
            <person name="Haas B."/>
            <person name="Abouelleil A."/>
            <person name="Alvarado L."/>
            <person name="Arachchi H.M."/>
            <person name="Berlin A.M."/>
            <person name="Chapman S.B."/>
            <person name="Dewar J."/>
            <person name="Goldberg J."/>
            <person name="Griggs A."/>
            <person name="Gujja S."/>
            <person name="Hansen M."/>
            <person name="Howarth C."/>
            <person name="Imamovic A."/>
            <person name="Larimer J."/>
            <person name="McCowan C."/>
            <person name="Murphy C."/>
            <person name="Neiman D."/>
            <person name="Pearson M."/>
            <person name="Priest M."/>
            <person name="Roberts A."/>
            <person name="Saif S."/>
            <person name="Shea T."/>
            <person name="Sisk P."/>
            <person name="Sykes S."/>
            <person name="Wortman J."/>
            <person name="Nusbaum C."/>
            <person name="Birren B."/>
        </authorList>
    </citation>
    <scope>NUCLEOTIDE SEQUENCE [LARGE SCALE GENOMIC DNA]</scope>
    <source>
        <strain evidence="3">PRA339</strain>
    </source>
</reference>
<gene>
    <name evidence="2" type="ORF">H312_01849</name>
</gene>
<name>A0A059F0P7_9MICR</name>
<dbReference type="EMBL" id="KK365164">
    <property type="protein sequence ID" value="KCZ80750.1"/>
    <property type="molecule type" value="Genomic_DNA"/>
</dbReference>
<dbReference type="InterPro" id="IPR006569">
    <property type="entry name" value="CID_dom"/>
</dbReference>
<accession>A0A059F0P7</accession>
<dbReference type="PROSITE" id="PS51391">
    <property type="entry name" value="CID"/>
    <property type="match status" value="1"/>
</dbReference>
<proteinExistence type="predicted"/>
<feature type="domain" description="CID" evidence="1">
    <location>
        <begin position="1"/>
        <end position="133"/>
    </location>
</feature>
<evidence type="ECO:0000313" key="3">
    <source>
        <dbReference type="Proteomes" id="UP000030655"/>
    </source>
</evidence>
<dbReference type="Proteomes" id="UP000030655">
    <property type="component" value="Unassembled WGS sequence"/>
</dbReference>
<dbReference type="Pfam" id="PF04818">
    <property type="entry name" value="CID"/>
    <property type="match status" value="1"/>
</dbReference>
<dbReference type="HOGENOM" id="CLU_136889_0_0_1"/>
<protein>
    <recommendedName>
        <fullName evidence="1">CID domain-containing protein</fullName>
    </recommendedName>
</protein>
<sequence length="133" mass="16339">MKTISKEYLLTSFKLLSLTQREMQTLSLYILTNKIYYDDILECYYFVYNKSGIFHKLLLYYLANEIFQNEKKYQSQLYKQLREFVCKYFYDDFESSKKCIDLHKKYIELKNVWITKQIYENKELTSKSINETL</sequence>